<dbReference type="GO" id="GO:0003684">
    <property type="term" value="F:damaged DNA binding"/>
    <property type="evidence" value="ECO:0007669"/>
    <property type="project" value="InterPro"/>
</dbReference>
<dbReference type="EMBL" id="KI546085">
    <property type="protein sequence ID" value="EST46057.1"/>
    <property type="molecule type" value="Genomic_DNA"/>
</dbReference>
<evidence type="ECO:0000256" key="1">
    <source>
        <dbReference type="ARBA" id="ARBA00016178"/>
    </source>
</evidence>
<dbReference type="InterPro" id="IPR043128">
    <property type="entry name" value="Rev_trsase/Diguanyl_cyclase"/>
</dbReference>
<dbReference type="Proteomes" id="UP000018208">
    <property type="component" value="Unassembled WGS sequence"/>
</dbReference>
<dbReference type="Pfam" id="PF11799">
    <property type="entry name" value="IMS_C"/>
    <property type="match status" value="1"/>
</dbReference>
<gene>
    <name evidence="3" type="ORF">SS50377_14047</name>
    <name evidence="4" type="ORF">SS50377_24393</name>
</gene>
<dbReference type="CDD" id="cd03586">
    <property type="entry name" value="PolY_Pol_IV_kappa"/>
    <property type="match status" value="1"/>
</dbReference>
<dbReference type="Gene3D" id="3.30.70.270">
    <property type="match status" value="1"/>
</dbReference>
<dbReference type="EMBL" id="AUWU02000004">
    <property type="protein sequence ID" value="KAH0574435.1"/>
    <property type="molecule type" value="Genomic_DNA"/>
</dbReference>
<feature type="domain" description="UmuC" evidence="2">
    <location>
        <begin position="87"/>
        <end position="293"/>
    </location>
</feature>
<dbReference type="PROSITE" id="PS50173">
    <property type="entry name" value="UMUC"/>
    <property type="match status" value="1"/>
</dbReference>
<name>V6LMZ2_9EUKA</name>
<dbReference type="InterPro" id="IPR050116">
    <property type="entry name" value="DNA_polymerase-Y"/>
</dbReference>
<dbReference type="PANTHER" id="PTHR11076:SF33">
    <property type="entry name" value="DNA POLYMERASE KAPPA"/>
    <property type="match status" value="1"/>
</dbReference>
<reference evidence="3 4" key="1">
    <citation type="journal article" date="2014" name="PLoS Genet.">
        <title>The Genome of Spironucleus salmonicida Highlights a Fish Pathogen Adapted to Fluctuating Environments.</title>
        <authorList>
            <person name="Xu F."/>
            <person name="Jerlstrom-Hultqvist J."/>
            <person name="Einarsson E."/>
            <person name="Astvaldsson A."/>
            <person name="Svard S.G."/>
            <person name="Andersson J.O."/>
        </authorList>
    </citation>
    <scope>NUCLEOTIDE SEQUENCE</scope>
    <source>
        <strain evidence="4">ATCC 50377</strain>
    </source>
</reference>
<dbReference type="Pfam" id="PF00817">
    <property type="entry name" value="IMS"/>
    <property type="match status" value="1"/>
</dbReference>
<dbReference type="GO" id="GO:0003887">
    <property type="term" value="F:DNA-directed DNA polymerase activity"/>
    <property type="evidence" value="ECO:0007669"/>
    <property type="project" value="InterPro"/>
</dbReference>
<evidence type="ECO:0000259" key="2">
    <source>
        <dbReference type="PROSITE" id="PS50173"/>
    </source>
</evidence>
<dbReference type="SUPFAM" id="SSF100879">
    <property type="entry name" value="Lesion bypass DNA polymerase (Y-family), little finger domain"/>
    <property type="match status" value="1"/>
</dbReference>
<dbReference type="Gene3D" id="1.10.150.810">
    <property type="match status" value="1"/>
</dbReference>
<dbReference type="InterPro" id="IPR001126">
    <property type="entry name" value="UmuC"/>
</dbReference>
<accession>V6LMZ2</accession>
<evidence type="ECO:0000313" key="3">
    <source>
        <dbReference type="EMBL" id="EST46057.1"/>
    </source>
</evidence>
<dbReference type="InterPro" id="IPR022880">
    <property type="entry name" value="DNApol_IV"/>
</dbReference>
<evidence type="ECO:0000313" key="4">
    <source>
        <dbReference type="EMBL" id="KAH0574435.1"/>
    </source>
</evidence>
<sequence length="528" mass="59528">MNRKLLDSNKQGMQDINIKQINQIITDQTYNSAKYLLQQDKQQKAQQKATQLQNKLQSLDKSDLVLAQNKLNITINLLQQQFVPKIFCVCDFDCFYAAIEMRRDPSLKAVPLAVCGGGIVCASNYAARKFGVRSATPAKVAKALCDNIKIVQADIQYYQQVSRSTASFFMQFDPNFTMLSCDECLMELSGYIQNQNFKGGKDGSTLFIGEISNIELLVAQICREIRGQIEAKFQLTVSCGVGISVQLAKINADRKKPNGQTISQLHFHNKQDMFSSMKSSIGDLEIRKIWGIGQATAEMLTNKPFQCIKIKDIQDRGYQLVALLPPSIVNLIASAYGLGQIHGQGEHADLKSVGHAKTFPEKEQGFDEIIMELCKDVCLRLQVLELIPRRIQIQIRFADWSDQIKVKDLPTRSSNLSVIYETSVQTVNELVKYAKINKRGKISTVGIGQSMKDLPSSYVRLIGVRAIEFEDYRYGEINEFIKVKPQESNEINEQSSDFEVVGFVKGSKQKTIREQCKQSGLDKWIKKK</sequence>
<organism evidence="3">
    <name type="scientific">Spironucleus salmonicida</name>
    <dbReference type="NCBI Taxonomy" id="348837"/>
    <lineage>
        <taxon>Eukaryota</taxon>
        <taxon>Metamonada</taxon>
        <taxon>Diplomonadida</taxon>
        <taxon>Hexamitidae</taxon>
        <taxon>Hexamitinae</taxon>
        <taxon>Spironucleus</taxon>
    </lineage>
</organism>
<dbReference type="InterPro" id="IPR043502">
    <property type="entry name" value="DNA/RNA_pol_sf"/>
</dbReference>
<evidence type="ECO:0000313" key="5">
    <source>
        <dbReference type="Proteomes" id="UP000018208"/>
    </source>
</evidence>
<keyword evidence="5" id="KW-1185">Reference proteome</keyword>
<dbReference type="GO" id="GO:0005634">
    <property type="term" value="C:nucleus"/>
    <property type="evidence" value="ECO:0007669"/>
    <property type="project" value="TreeGrafter"/>
</dbReference>
<dbReference type="OrthoDB" id="1747274at2759"/>
<protein>
    <recommendedName>
        <fullName evidence="1">DNA polymerase kappa</fullName>
    </recommendedName>
</protein>
<dbReference type="PANTHER" id="PTHR11076">
    <property type="entry name" value="DNA REPAIR POLYMERASE UMUC / TRANSFERASE FAMILY MEMBER"/>
    <property type="match status" value="1"/>
</dbReference>
<dbReference type="VEuPathDB" id="GiardiaDB:SS50377_24393"/>
<dbReference type="AlphaFoldDB" id="V6LMZ2"/>
<dbReference type="InterPro" id="IPR036775">
    <property type="entry name" value="DNA_pol_Y-fam_lit_finger_sf"/>
</dbReference>
<dbReference type="GO" id="GO:0042276">
    <property type="term" value="P:error-prone translesion synthesis"/>
    <property type="evidence" value="ECO:0007669"/>
    <property type="project" value="TreeGrafter"/>
</dbReference>
<reference evidence="4" key="2">
    <citation type="submission" date="2020-12" db="EMBL/GenBank/DDBJ databases">
        <title>New Spironucleus salmonicida genome in near-complete chromosomes.</title>
        <authorList>
            <person name="Xu F."/>
            <person name="Kurt Z."/>
            <person name="Jimenez-Gonzalez A."/>
            <person name="Astvaldsson A."/>
            <person name="Andersson J.O."/>
            <person name="Svard S.G."/>
        </authorList>
    </citation>
    <scope>NUCLEOTIDE SEQUENCE</scope>
    <source>
        <strain evidence="4">ATCC 50377</strain>
    </source>
</reference>
<proteinExistence type="predicted"/>
<dbReference type="GO" id="GO:0006281">
    <property type="term" value="P:DNA repair"/>
    <property type="evidence" value="ECO:0007669"/>
    <property type="project" value="InterPro"/>
</dbReference>
<dbReference type="Gene3D" id="3.40.1170.60">
    <property type="match status" value="1"/>
</dbReference>
<dbReference type="SUPFAM" id="SSF56672">
    <property type="entry name" value="DNA/RNA polymerases"/>
    <property type="match status" value="1"/>
</dbReference>
<dbReference type="InterPro" id="IPR017961">
    <property type="entry name" value="DNA_pol_Y-fam_little_finger"/>
</dbReference>
<dbReference type="Gene3D" id="3.30.1490.100">
    <property type="entry name" value="DNA polymerase, Y-family, little finger domain"/>
    <property type="match status" value="1"/>
</dbReference>